<dbReference type="InterPro" id="IPR039425">
    <property type="entry name" value="RNA_pol_sigma-70-like"/>
</dbReference>
<feature type="domain" description="RNA polymerase sigma factor 70 region 4 type 2" evidence="6">
    <location>
        <begin position="158"/>
        <end position="210"/>
    </location>
</feature>
<dbReference type="InterPro" id="IPR013324">
    <property type="entry name" value="RNA_pol_sigma_r3/r4-like"/>
</dbReference>
<dbReference type="SUPFAM" id="SSF88946">
    <property type="entry name" value="Sigma2 domain of RNA polymerase sigma factors"/>
    <property type="match status" value="1"/>
</dbReference>
<dbReference type="Gene3D" id="1.10.10.10">
    <property type="entry name" value="Winged helix-like DNA-binding domain superfamily/Winged helix DNA-binding domain"/>
    <property type="match status" value="1"/>
</dbReference>
<dbReference type="InterPro" id="IPR036388">
    <property type="entry name" value="WH-like_DNA-bd_sf"/>
</dbReference>
<evidence type="ECO:0000259" key="6">
    <source>
        <dbReference type="Pfam" id="PF08281"/>
    </source>
</evidence>
<protein>
    <submittedName>
        <fullName evidence="7">RNA polymerase sigma factor SigK</fullName>
    </submittedName>
</protein>
<dbReference type="CDD" id="cd06171">
    <property type="entry name" value="Sigma70_r4"/>
    <property type="match status" value="1"/>
</dbReference>
<dbReference type="GO" id="GO:0003677">
    <property type="term" value="F:DNA binding"/>
    <property type="evidence" value="ECO:0007669"/>
    <property type="project" value="InterPro"/>
</dbReference>
<sequence length="220" mass="24240">MGAQMIGERLALMSEGGNEGPQRVEQLSAVPASPPDPAAEAGELLRAVARGDEAAFTRLYDLVAPRVYGLARRVLRDPAQAEEVAQEVLVEVWRTASRYDPARGSATSWVFTIAHRRAVDRVRSEQAGAERARRVAATQGETPYDEVVDQATTRLEQQQVRRCIQTLTGLQREAITLAYYGGYTYREVAELLGTALPTIKTRMRDGLIRLRDCLGVEVTA</sequence>
<gene>
    <name evidence="7" type="primary">rpoE_38</name>
    <name evidence="7" type="ORF">Pflav_081990</name>
</gene>
<dbReference type="Pfam" id="PF04542">
    <property type="entry name" value="Sigma70_r2"/>
    <property type="match status" value="1"/>
</dbReference>
<evidence type="ECO:0000313" key="8">
    <source>
        <dbReference type="Proteomes" id="UP000502508"/>
    </source>
</evidence>
<dbReference type="SUPFAM" id="SSF88659">
    <property type="entry name" value="Sigma3 and sigma4 domains of RNA polymerase sigma factors"/>
    <property type="match status" value="1"/>
</dbReference>
<dbReference type="PANTHER" id="PTHR43133:SF66">
    <property type="entry name" value="ECF RNA POLYMERASE SIGMA FACTOR SIGK"/>
    <property type="match status" value="1"/>
</dbReference>
<keyword evidence="2" id="KW-0805">Transcription regulation</keyword>
<evidence type="ECO:0000313" key="7">
    <source>
        <dbReference type="EMBL" id="BCB81789.1"/>
    </source>
</evidence>
<dbReference type="AlphaFoldDB" id="A0A6F8Y6Y3"/>
<comment type="similarity">
    <text evidence="1">Belongs to the sigma-70 factor family. ECF subfamily.</text>
</comment>
<evidence type="ECO:0000256" key="4">
    <source>
        <dbReference type="ARBA" id="ARBA00023163"/>
    </source>
</evidence>
<dbReference type="KEGG" id="pfla:Pflav_081990"/>
<keyword evidence="3" id="KW-0731">Sigma factor</keyword>
<reference evidence="7 8" key="1">
    <citation type="submission" date="2020-03" db="EMBL/GenBank/DDBJ databases">
        <title>Whole genome shotgun sequence of Phytohabitans flavus NBRC 107702.</title>
        <authorList>
            <person name="Komaki H."/>
            <person name="Tamura T."/>
        </authorList>
    </citation>
    <scope>NUCLEOTIDE SEQUENCE [LARGE SCALE GENOMIC DNA]</scope>
    <source>
        <strain evidence="7 8">NBRC 107702</strain>
    </source>
</reference>
<dbReference type="PANTHER" id="PTHR43133">
    <property type="entry name" value="RNA POLYMERASE ECF-TYPE SIGMA FACTO"/>
    <property type="match status" value="1"/>
</dbReference>
<organism evidence="7 8">
    <name type="scientific">Phytohabitans flavus</name>
    <dbReference type="NCBI Taxonomy" id="1076124"/>
    <lineage>
        <taxon>Bacteria</taxon>
        <taxon>Bacillati</taxon>
        <taxon>Actinomycetota</taxon>
        <taxon>Actinomycetes</taxon>
        <taxon>Micromonosporales</taxon>
        <taxon>Micromonosporaceae</taxon>
    </lineage>
</organism>
<dbReference type="NCBIfam" id="NF007228">
    <property type="entry name" value="PRK09646.1"/>
    <property type="match status" value="1"/>
</dbReference>
<dbReference type="Proteomes" id="UP000502508">
    <property type="component" value="Chromosome"/>
</dbReference>
<feature type="domain" description="RNA polymerase sigma-70 region 2" evidence="5">
    <location>
        <begin position="59"/>
        <end position="126"/>
    </location>
</feature>
<evidence type="ECO:0000256" key="3">
    <source>
        <dbReference type="ARBA" id="ARBA00023082"/>
    </source>
</evidence>
<keyword evidence="4" id="KW-0804">Transcription</keyword>
<reference evidence="7 8" key="2">
    <citation type="submission" date="2020-03" db="EMBL/GenBank/DDBJ databases">
        <authorList>
            <person name="Ichikawa N."/>
            <person name="Kimura A."/>
            <person name="Kitahashi Y."/>
            <person name="Uohara A."/>
        </authorList>
    </citation>
    <scope>NUCLEOTIDE SEQUENCE [LARGE SCALE GENOMIC DNA]</scope>
    <source>
        <strain evidence="7 8">NBRC 107702</strain>
    </source>
</reference>
<proteinExistence type="inferred from homology"/>
<dbReference type="InterPro" id="IPR014284">
    <property type="entry name" value="RNA_pol_sigma-70_dom"/>
</dbReference>
<keyword evidence="8" id="KW-1185">Reference proteome</keyword>
<dbReference type="Pfam" id="PF08281">
    <property type="entry name" value="Sigma70_r4_2"/>
    <property type="match status" value="1"/>
</dbReference>
<dbReference type="InterPro" id="IPR013249">
    <property type="entry name" value="RNA_pol_sigma70_r4_t2"/>
</dbReference>
<evidence type="ECO:0000256" key="2">
    <source>
        <dbReference type="ARBA" id="ARBA00023015"/>
    </source>
</evidence>
<evidence type="ECO:0000259" key="5">
    <source>
        <dbReference type="Pfam" id="PF04542"/>
    </source>
</evidence>
<dbReference type="Gene3D" id="1.10.1740.10">
    <property type="match status" value="1"/>
</dbReference>
<dbReference type="GO" id="GO:0016987">
    <property type="term" value="F:sigma factor activity"/>
    <property type="evidence" value="ECO:0007669"/>
    <property type="project" value="UniProtKB-KW"/>
</dbReference>
<dbReference type="GO" id="GO:0006352">
    <property type="term" value="P:DNA-templated transcription initiation"/>
    <property type="evidence" value="ECO:0007669"/>
    <property type="project" value="InterPro"/>
</dbReference>
<dbReference type="EMBL" id="AP022870">
    <property type="protein sequence ID" value="BCB81789.1"/>
    <property type="molecule type" value="Genomic_DNA"/>
</dbReference>
<dbReference type="NCBIfam" id="TIGR02937">
    <property type="entry name" value="sigma70-ECF"/>
    <property type="match status" value="1"/>
</dbReference>
<dbReference type="InterPro" id="IPR013325">
    <property type="entry name" value="RNA_pol_sigma_r2"/>
</dbReference>
<evidence type="ECO:0000256" key="1">
    <source>
        <dbReference type="ARBA" id="ARBA00010641"/>
    </source>
</evidence>
<name>A0A6F8Y6Y3_9ACTN</name>
<dbReference type="InterPro" id="IPR007627">
    <property type="entry name" value="RNA_pol_sigma70_r2"/>
</dbReference>
<accession>A0A6F8Y6Y3</accession>